<dbReference type="PANTHER" id="PTHR28008">
    <property type="entry name" value="DOMAIN PROTEIN, PUTATIVE (AFU_ORTHOLOGUE AFUA_3G10980)-RELATED"/>
    <property type="match status" value="1"/>
</dbReference>
<reference evidence="2 3" key="1">
    <citation type="submission" date="2019-08" db="EMBL/GenBank/DDBJ databases">
        <title>Genomes of Antarctic Bizionia species.</title>
        <authorList>
            <person name="Bowman J.P."/>
        </authorList>
    </citation>
    <scope>NUCLEOTIDE SEQUENCE [LARGE SCALE GENOMIC DNA]</scope>
    <source>
        <strain evidence="2 3">APA-1</strain>
    </source>
</reference>
<evidence type="ECO:0000256" key="1">
    <source>
        <dbReference type="SAM" id="Phobius"/>
    </source>
</evidence>
<evidence type="ECO:0000313" key="2">
    <source>
        <dbReference type="EMBL" id="TYB75505.1"/>
    </source>
</evidence>
<protein>
    <recommendedName>
        <fullName evidence="4">VanZ-like domain-containing protein</fullName>
    </recommendedName>
</protein>
<sequence length="134" mass="15542">MTIKRLLVLKKYTLLISIGYSVSLLALSLMTLDFDKIQDFAPTFGDKIFHFVAYGLLTWTWFYTFHIKYKYSKLKALILVSIASIIFGTIIEVLQKELTNTRFFDWYDITANIGGVLIIASIVLFNKKSDVKYY</sequence>
<dbReference type="RefSeq" id="WP_148367288.1">
    <property type="nucleotide sequence ID" value="NZ_VSKL01000001.1"/>
</dbReference>
<gene>
    <name evidence="2" type="ORF">ES675_05120</name>
</gene>
<feature type="transmembrane region" description="Helical" evidence="1">
    <location>
        <begin position="76"/>
        <end position="94"/>
    </location>
</feature>
<dbReference type="PANTHER" id="PTHR28008:SF1">
    <property type="entry name" value="DOMAIN PROTEIN, PUTATIVE (AFU_ORTHOLOGUE AFUA_3G10980)-RELATED"/>
    <property type="match status" value="1"/>
</dbReference>
<dbReference type="AlphaFoldDB" id="A0A5D0R3G1"/>
<keyword evidence="1" id="KW-0812">Transmembrane</keyword>
<dbReference type="Proteomes" id="UP000324358">
    <property type="component" value="Unassembled WGS sequence"/>
</dbReference>
<keyword evidence="1" id="KW-0472">Membrane</keyword>
<feature type="transmembrane region" description="Helical" evidence="1">
    <location>
        <begin position="106"/>
        <end position="125"/>
    </location>
</feature>
<evidence type="ECO:0000313" key="3">
    <source>
        <dbReference type="Proteomes" id="UP000324358"/>
    </source>
</evidence>
<dbReference type="EMBL" id="VSKL01000001">
    <property type="protein sequence ID" value="TYB75505.1"/>
    <property type="molecule type" value="Genomic_DNA"/>
</dbReference>
<name>A0A5D0R3G1_9FLAO</name>
<dbReference type="OrthoDB" id="5472246at2"/>
<proteinExistence type="predicted"/>
<dbReference type="NCBIfam" id="NF037970">
    <property type="entry name" value="vanZ_1"/>
    <property type="match status" value="1"/>
</dbReference>
<comment type="caution">
    <text evidence="2">The sequence shown here is derived from an EMBL/GenBank/DDBJ whole genome shotgun (WGS) entry which is preliminary data.</text>
</comment>
<accession>A0A5D0R3G1</accession>
<keyword evidence="1" id="KW-1133">Transmembrane helix</keyword>
<feature type="transmembrane region" description="Helical" evidence="1">
    <location>
        <begin position="48"/>
        <end position="64"/>
    </location>
</feature>
<evidence type="ECO:0008006" key="4">
    <source>
        <dbReference type="Google" id="ProtNLM"/>
    </source>
</evidence>
<organism evidence="2 3">
    <name type="scientific">Bizionia algoritergicola</name>
    <dbReference type="NCBI Taxonomy" id="291187"/>
    <lineage>
        <taxon>Bacteria</taxon>
        <taxon>Pseudomonadati</taxon>
        <taxon>Bacteroidota</taxon>
        <taxon>Flavobacteriia</taxon>
        <taxon>Flavobacteriales</taxon>
        <taxon>Flavobacteriaceae</taxon>
        <taxon>Bizionia</taxon>
    </lineage>
</organism>
<keyword evidence="3" id="KW-1185">Reference proteome</keyword>
<feature type="transmembrane region" description="Helical" evidence="1">
    <location>
        <begin position="12"/>
        <end position="32"/>
    </location>
</feature>